<name>A0A6P6UGL2_COFAR</name>
<dbReference type="InterPro" id="IPR002902">
    <property type="entry name" value="GNK2"/>
</dbReference>
<proteinExistence type="inferred from homology"/>
<dbReference type="PANTHER" id="PTHR32411">
    <property type="entry name" value="CYSTEINE-RICH REPEAT SECRETORY PROTEIN 38-RELATED"/>
    <property type="match status" value="1"/>
</dbReference>
<evidence type="ECO:0000313" key="8">
    <source>
        <dbReference type="Proteomes" id="UP001652660"/>
    </source>
</evidence>
<dbReference type="Proteomes" id="UP001652660">
    <property type="component" value="Chromosome 9e"/>
</dbReference>
<dbReference type="PROSITE" id="PS51473">
    <property type="entry name" value="GNK2"/>
    <property type="match status" value="1"/>
</dbReference>
<sequence>MALSKLTISIYFLSVVLFVQMGAGDDPLQLLGIDCRKSNYFPAGAGSRYHKNLNILLSRLQNCRACIGAAIAWIFEKCPLKKRAVALYECCVLIYTHKNIFHKIGDTTYYIYRTQNVTSPASAETITEFLDHLTVEAIATKTYFAKGEVKLAKSESTLYGLVQCASDISPADCKTCMGELMARIPDYTGKGGQFLSATCTLQYEFYRFFNA</sequence>
<evidence type="ECO:0000259" key="7">
    <source>
        <dbReference type="PROSITE" id="PS51473"/>
    </source>
</evidence>
<dbReference type="PANTHER" id="PTHR32411:SF43">
    <property type="entry name" value="CYSTEINE-RICH REPEAT SECRETORY PROTEIN 38"/>
    <property type="match status" value="1"/>
</dbReference>
<dbReference type="RefSeq" id="XP_027089583.1">
    <property type="nucleotide sequence ID" value="XM_027233782.1"/>
</dbReference>
<keyword evidence="2" id="KW-0964">Secreted</keyword>
<dbReference type="InterPro" id="IPR050581">
    <property type="entry name" value="CRR_secretory_protein"/>
</dbReference>
<evidence type="ECO:0000256" key="5">
    <source>
        <dbReference type="ARBA" id="ARBA00038515"/>
    </source>
</evidence>
<organism evidence="8 9">
    <name type="scientific">Coffea arabica</name>
    <name type="common">Arabian coffee</name>
    <dbReference type="NCBI Taxonomy" id="13443"/>
    <lineage>
        <taxon>Eukaryota</taxon>
        <taxon>Viridiplantae</taxon>
        <taxon>Streptophyta</taxon>
        <taxon>Embryophyta</taxon>
        <taxon>Tracheophyta</taxon>
        <taxon>Spermatophyta</taxon>
        <taxon>Magnoliopsida</taxon>
        <taxon>eudicotyledons</taxon>
        <taxon>Gunneridae</taxon>
        <taxon>Pentapetalae</taxon>
        <taxon>asterids</taxon>
        <taxon>lamiids</taxon>
        <taxon>Gentianales</taxon>
        <taxon>Rubiaceae</taxon>
        <taxon>Ixoroideae</taxon>
        <taxon>Gardenieae complex</taxon>
        <taxon>Bertiereae - Coffeeae clade</taxon>
        <taxon>Coffeeae</taxon>
        <taxon>Coffea</taxon>
    </lineage>
</organism>
<protein>
    <submittedName>
        <fullName evidence="9">Antimicrobial ginkbilobin-2-like protein</fullName>
    </submittedName>
</protein>
<dbReference type="OrthoDB" id="695453at2759"/>
<dbReference type="Pfam" id="PF01657">
    <property type="entry name" value="Stress-antifung"/>
    <property type="match status" value="1"/>
</dbReference>
<evidence type="ECO:0000256" key="1">
    <source>
        <dbReference type="ARBA" id="ARBA00004613"/>
    </source>
</evidence>
<reference evidence="8" key="1">
    <citation type="journal article" date="2025" name="Foods">
        <title>Unveiling the Microbial Signatures of Arabica Coffee Cherries: Insights into Ripeness Specific Diversity, Functional Traits, and Implications for Quality and Safety.</title>
        <authorList>
            <consortium name="RefSeq"/>
            <person name="Tenea G.N."/>
            <person name="Cifuentes V."/>
            <person name="Reyes P."/>
            <person name="Cevallos-Vallejos M."/>
        </authorList>
    </citation>
    <scope>NUCLEOTIDE SEQUENCE [LARGE SCALE GENOMIC DNA]</scope>
</reference>
<comment type="similarity">
    <text evidence="5">Belongs to the cysteine-rich repeat secretory protein family.</text>
</comment>
<reference evidence="9" key="2">
    <citation type="submission" date="2025-08" db="UniProtKB">
        <authorList>
            <consortium name="RefSeq"/>
        </authorList>
    </citation>
    <scope>IDENTIFICATION</scope>
    <source>
        <tissue evidence="9">Leaves</tissue>
    </source>
</reference>
<comment type="subcellular location">
    <subcellularLocation>
        <location evidence="1">Secreted</location>
    </subcellularLocation>
</comment>
<evidence type="ECO:0000256" key="4">
    <source>
        <dbReference type="ARBA" id="ARBA00022737"/>
    </source>
</evidence>
<evidence type="ECO:0000313" key="9">
    <source>
        <dbReference type="RefSeq" id="XP_027089583.1"/>
    </source>
</evidence>
<dbReference type="InterPro" id="IPR038408">
    <property type="entry name" value="GNK2_sf"/>
</dbReference>
<dbReference type="CDD" id="cd23509">
    <property type="entry name" value="Gnk2-like"/>
    <property type="match status" value="1"/>
</dbReference>
<evidence type="ECO:0000256" key="6">
    <source>
        <dbReference type="SAM" id="SignalP"/>
    </source>
</evidence>
<feature type="chain" id="PRO_5028349343" evidence="6">
    <location>
        <begin position="25"/>
        <end position="211"/>
    </location>
</feature>
<feature type="domain" description="Gnk2-homologous" evidence="7">
    <location>
        <begin position="104"/>
        <end position="208"/>
    </location>
</feature>
<keyword evidence="3 6" id="KW-0732">Signal</keyword>
<dbReference type="GeneID" id="113710662"/>
<dbReference type="GO" id="GO:0005576">
    <property type="term" value="C:extracellular region"/>
    <property type="evidence" value="ECO:0007669"/>
    <property type="project" value="UniProtKB-SubCell"/>
</dbReference>
<dbReference type="Gene3D" id="3.30.430.20">
    <property type="entry name" value="Gnk2 domain, C-X8-C-X2-C motif"/>
    <property type="match status" value="1"/>
</dbReference>
<gene>
    <name evidence="9" type="primary">LOC113710662</name>
</gene>
<accession>A0A6P6UGL2</accession>
<keyword evidence="4" id="KW-0677">Repeat</keyword>
<dbReference type="AlphaFoldDB" id="A0A6P6UGL2"/>
<feature type="signal peptide" evidence="6">
    <location>
        <begin position="1"/>
        <end position="24"/>
    </location>
</feature>
<evidence type="ECO:0000256" key="2">
    <source>
        <dbReference type="ARBA" id="ARBA00022525"/>
    </source>
</evidence>
<keyword evidence="8" id="KW-1185">Reference proteome</keyword>
<evidence type="ECO:0000256" key="3">
    <source>
        <dbReference type="ARBA" id="ARBA00022729"/>
    </source>
</evidence>